<evidence type="ECO:0000256" key="1">
    <source>
        <dbReference type="SAM" id="SignalP"/>
    </source>
</evidence>
<dbReference type="SUPFAM" id="SSF53756">
    <property type="entry name" value="UDP-Glycosyltransferase/glycogen phosphorylase"/>
    <property type="match status" value="1"/>
</dbReference>
<feature type="chain" id="PRO_5005521514" description="Ecdysteroid UDP-glucosyltransferase" evidence="1">
    <location>
        <begin position="22"/>
        <end position="106"/>
    </location>
</feature>
<proteinExistence type="predicted"/>
<protein>
    <recommendedName>
        <fullName evidence="3">Ecdysteroid UDP-glucosyltransferase</fullName>
    </recommendedName>
</protein>
<sequence length="106" mass="12626">MNPRWLLLCLAALLMPITSTAFNILFMGPFPAPSHWMWLEHFLRDLLQRGHHVTALTNHRAKYVHPNLTEIIIDPQFNIPHYCKRKSYNYKSNYFSYKNNFCSPNF</sequence>
<name>A0A0K8UXW7_BACLA</name>
<keyword evidence="1" id="KW-0732">Signal</keyword>
<evidence type="ECO:0000313" key="2">
    <source>
        <dbReference type="EMBL" id="JAI31509.1"/>
    </source>
</evidence>
<organism evidence="2">
    <name type="scientific">Bactrocera latifrons</name>
    <name type="common">Malaysian fruit fly</name>
    <name type="synonym">Chaetodacus latifrons</name>
    <dbReference type="NCBI Taxonomy" id="174628"/>
    <lineage>
        <taxon>Eukaryota</taxon>
        <taxon>Metazoa</taxon>
        <taxon>Ecdysozoa</taxon>
        <taxon>Arthropoda</taxon>
        <taxon>Hexapoda</taxon>
        <taxon>Insecta</taxon>
        <taxon>Pterygota</taxon>
        <taxon>Neoptera</taxon>
        <taxon>Endopterygota</taxon>
        <taxon>Diptera</taxon>
        <taxon>Brachycera</taxon>
        <taxon>Muscomorpha</taxon>
        <taxon>Tephritoidea</taxon>
        <taxon>Tephritidae</taxon>
        <taxon>Bactrocera</taxon>
        <taxon>Bactrocera</taxon>
    </lineage>
</organism>
<gene>
    <name evidence="2" type="ORF">c0_g1_i5</name>
</gene>
<reference evidence="2" key="1">
    <citation type="submission" date="2015-06" db="EMBL/GenBank/DDBJ databases">
        <authorList>
            <person name="Hoefler B.C."/>
            <person name="Straight P.D."/>
        </authorList>
    </citation>
    <scope>NUCLEOTIDE SEQUENCE</scope>
</reference>
<dbReference type="OrthoDB" id="5835829at2759"/>
<dbReference type="AlphaFoldDB" id="A0A0K8UXW7"/>
<evidence type="ECO:0008006" key="3">
    <source>
        <dbReference type="Google" id="ProtNLM"/>
    </source>
</evidence>
<feature type="signal peptide" evidence="1">
    <location>
        <begin position="1"/>
        <end position="21"/>
    </location>
</feature>
<dbReference type="EMBL" id="GDHF01020805">
    <property type="protein sequence ID" value="JAI31509.1"/>
    <property type="molecule type" value="Transcribed_RNA"/>
</dbReference>
<accession>A0A0K8UXW7</accession>